<gene>
    <name evidence="1" type="ORF">L228DRAFT_49456</name>
</gene>
<protein>
    <submittedName>
        <fullName evidence="1">Uncharacterized protein</fullName>
    </submittedName>
</protein>
<keyword evidence="2" id="KW-1185">Reference proteome</keyword>
<name>A0A164ZLK1_XYLHT</name>
<evidence type="ECO:0000313" key="2">
    <source>
        <dbReference type="Proteomes" id="UP000076632"/>
    </source>
</evidence>
<evidence type="ECO:0000313" key="1">
    <source>
        <dbReference type="EMBL" id="KZF19249.1"/>
    </source>
</evidence>
<dbReference type="RefSeq" id="XP_018184804.1">
    <property type="nucleotide sequence ID" value="XM_018336641.1"/>
</dbReference>
<dbReference type="AlphaFoldDB" id="A0A164ZLK1"/>
<dbReference type="GeneID" id="28901778"/>
<dbReference type="Proteomes" id="UP000076632">
    <property type="component" value="Unassembled WGS sequence"/>
</dbReference>
<sequence length="80" mass="9156">MYLPLHGRSRSCCCCYCCYYFCNVSHSILLDQYINISSVTWTFLVFPASQHSIVLLNANCAIYNLYQNSAVERSIISCIL</sequence>
<organism evidence="1 2">
    <name type="scientific">Xylona heveae (strain CBS 132557 / TC161)</name>
    <dbReference type="NCBI Taxonomy" id="1328760"/>
    <lineage>
        <taxon>Eukaryota</taxon>
        <taxon>Fungi</taxon>
        <taxon>Dikarya</taxon>
        <taxon>Ascomycota</taxon>
        <taxon>Pezizomycotina</taxon>
        <taxon>Xylonomycetes</taxon>
        <taxon>Xylonales</taxon>
        <taxon>Xylonaceae</taxon>
        <taxon>Xylona</taxon>
    </lineage>
</organism>
<dbReference type="EMBL" id="KV407467">
    <property type="protein sequence ID" value="KZF19249.1"/>
    <property type="molecule type" value="Genomic_DNA"/>
</dbReference>
<dbReference type="InParanoid" id="A0A164ZLK1"/>
<reference evidence="1 2" key="1">
    <citation type="journal article" date="2016" name="Fungal Biol.">
        <title>The genome of Xylona heveae provides a window into fungal endophytism.</title>
        <authorList>
            <person name="Gazis R."/>
            <person name="Kuo A."/>
            <person name="Riley R."/>
            <person name="LaButti K."/>
            <person name="Lipzen A."/>
            <person name="Lin J."/>
            <person name="Amirebrahimi M."/>
            <person name="Hesse C.N."/>
            <person name="Spatafora J.W."/>
            <person name="Henrissat B."/>
            <person name="Hainaut M."/>
            <person name="Grigoriev I.V."/>
            <person name="Hibbett D.S."/>
        </authorList>
    </citation>
    <scope>NUCLEOTIDE SEQUENCE [LARGE SCALE GENOMIC DNA]</scope>
    <source>
        <strain evidence="1 2">TC161</strain>
    </source>
</reference>
<accession>A0A164ZLK1</accession>
<proteinExistence type="predicted"/>